<evidence type="ECO:0000313" key="8">
    <source>
        <dbReference type="Proteomes" id="UP000193409"/>
    </source>
</evidence>
<evidence type="ECO:0000256" key="4">
    <source>
        <dbReference type="ARBA" id="ARBA00023239"/>
    </source>
</evidence>
<dbReference type="InterPro" id="IPR051798">
    <property type="entry name" value="Class-II_PLP-Dep_Aminotrans"/>
</dbReference>
<protein>
    <recommendedName>
        <fullName evidence="2">cysteine-S-conjugate beta-lyase</fullName>
        <ecNumber evidence="2">4.4.1.13</ecNumber>
    </recommendedName>
</protein>
<gene>
    <name evidence="7" type="primary">patB</name>
    <name evidence="7" type="ORF">PSA7680_01424</name>
</gene>
<sequence>MSLDTASPFDEIIDRRGTNASKWDLMERAFGVPQETGLAMWVADMDFRAPDFLQAAVQAQLQKANYGYFCGLESFNEAVHWWMSERHGWAIDTDHMFTTYGLGHGIAMAIQCFTAPEDHVAIFSPVYHEFAIKIGKTGRNLTELPLVNRNGRYEMDFDAYEARMTGREKMVLFSSPHNPAGRVWTQAELAQLAAFCRRHDLILVSDEIHHDLTFPGQTHLPMPVACPEITDRLIVTTSASKTFNIAGTRCGCVTIPDPALRERFGRFYRGFDINPNLFGIALMEAAYSPAGAAWVDELRPYIAGNAALFAEGIAAIPGLSAMPMESTYLAWVDFSGTGMAREEFQGRVYKGAEIAATPGHTLGTGGESFMRFNLGMPRARVQEAVERLARAFGDLQ</sequence>
<reference evidence="7 8" key="1">
    <citation type="submission" date="2017-03" db="EMBL/GenBank/DDBJ databases">
        <authorList>
            <person name="Afonso C.L."/>
            <person name="Miller P.J."/>
            <person name="Scott M.A."/>
            <person name="Spackman E."/>
            <person name="Goraichik I."/>
            <person name="Dimitrov K.M."/>
            <person name="Suarez D.L."/>
            <person name="Swayne D.E."/>
        </authorList>
    </citation>
    <scope>NUCLEOTIDE SEQUENCE [LARGE SCALE GENOMIC DNA]</scope>
    <source>
        <strain evidence="7 8">CECT 7680</strain>
    </source>
</reference>
<keyword evidence="8" id="KW-1185">Reference proteome</keyword>
<dbReference type="InterPro" id="IPR015422">
    <property type="entry name" value="PyrdxlP-dep_Trfase_small"/>
</dbReference>
<evidence type="ECO:0000256" key="1">
    <source>
        <dbReference type="ARBA" id="ARBA00001933"/>
    </source>
</evidence>
<dbReference type="GO" id="GO:0030170">
    <property type="term" value="F:pyridoxal phosphate binding"/>
    <property type="evidence" value="ECO:0007669"/>
    <property type="project" value="InterPro"/>
</dbReference>
<dbReference type="CDD" id="cd00609">
    <property type="entry name" value="AAT_like"/>
    <property type="match status" value="1"/>
</dbReference>
<organism evidence="7 8">
    <name type="scientific">Pseudoruegeria aquimaris</name>
    <dbReference type="NCBI Taxonomy" id="393663"/>
    <lineage>
        <taxon>Bacteria</taxon>
        <taxon>Pseudomonadati</taxon>
        <taxon>Pseudomonadota</taxon>
        <taxon>Alphaproteobacteria</taxon>
        <taxon>Rhodobacterales</taxon>
        <taxon>Roseobacteraceae</taxon>
        <taxon>Pseudoruegeria</taxon>
    </lineage>
</organism>
<proteinExistence type="inferred from homology"/>
<dbReference type="InterPro" id="IPR015424">
    <property type="entry name" value="PyrdxlP-dep_Trfase"/>
</dbReference>
<dbReference type="Gene3D" id="3.40.640.10">
    <property type="entry name" value="Type I PLP-dependent aspartate aminotransferase-like (Major domain)"/>
    <property type="match status" value="1"/>
</dbReference>
<feature type="domain" description="Aminotransferase class I/classII large" evidence="6">
    <location>
        <begin position="51"/>
        <end position="388"/>
    </location>
</feature>
<evidence type="ECO:0000256" key="2">
    <source>
        <dbReference type="ARBA" id="ARBA00012224"/>
    </source>
</evidence>
<evidence type="ECO:0000256" key="3">
    <source>
        <dbReference type="ARBA" id="ARBA00022898"/>
    </source>
</evidence>
<dbReference type="PANTHER" id="PTHR43525:SF1">
    <property type="entry name" value="PROTEIN MALY"/>
    <property type="match status" value="1"/>
</dbReference>
<evidence type="ECO:0000259" key="6">
    <source>
        <dbReference type="Pfam" id="PF00155"/>
    </source>
</evidence>
<comment type="cofactor">
    <cofactor evidence="1">
        <name>pyridoxal 5'-phosphate</name>
        <dbReference type="ChEBI" id="CHEBI:597326"/>
    </cofactor>
</comment>
<dbReference type="SUPFAM" id="SSF53383">
    <property type="entry name" value="PLP-dependent transferases"/>
    <property type="match status" value="1"/>
</dbReference>
<dbReference type="Gene3D" id="3.90.1150.10">
    <property type="entry name" value="Aspartate Aminotransferase, domain 1"/>
    <property type="match status" value="1"/>
</dbReference>
<dbReference type="Proteomes" id="UP000193409">
    <property type="component" value="Unassembled WGS sequence"/>
</dbReference>
<accession>A0A1Y5S133</accession>
<name>A0A1Y5S133_9RHOB</name>
<keyword evidence="3" id="KW-0663">Pyridoxal phosphate</keyword>
<keyword evidence="4 7" id="KW-0456">Lyase</keyword>
<dbReference type="InterPro" id="IPR027619">
    <property type="entry name" value="C-S_lyase_PatB-like"/>
</dbReference>
<dbReference type="InterPro" id="IPR004839">
    <property type="entry name" value="Aminotransferase_I/II_large"/>
</dbReference>
<dbReference type="RefSeq" id="WP_085867976.1">
    <property type="nucleotide sequence ID" value="NZ_FWFQ01000008.1"/>
</dbReference>
<evidence type="ECO:0000256" key="5">
    <source>
        <dbReference type="ARBA" id="ARBA00037974"/>
    </source>
</evidence>
<evidence type="ECO:0000313" key="7">
    <source>
        <dbReference type="EMBL" id="SLN30067.1"/>
    </source>
</evidence>
<dbReference type="EMBL" id="FWFQ01000008">
    <property type="protein sequence ID" value="SLN30067.1"/>
    <property type="molecule type" value="Genomic_DNA"/>
</dbReference>
<dbReference type="PANTHER" id="PTHR43525">
    <property type="entry name" value="PROTEIN MALY"/>
    <property type="match status" value="1"/>
</dbReference>
<dbReference type="NCBIfam" id="TIGR04350">
    <property type="entry name" value="C_S_lyase_PatB"/>
    <property type="match status" value="1"/>
</dbReference>
<dbReference type="GO" id="GO:0047804">
    <property type="term" value="F:cysteine-S-conjugate beta-lyase activity"/>
    <property type="evidence" value="ECO:0007669"/>
    <property type="project" value="UniProtKB-EC"/>
</dbReference>
<comment type="similarity">
    <text evidence="5">Belongs to the class-II pyridoxal-phosphate-dependent aminotransferase family. MalY/PatB cystathionine beta-lyase subfamily.</text>
</comment>
<dbReference type="AlphaFoldDB" id="A0A1Y5S133"/>
<dbReference type="EC" id="4.4.1.13" evidence="2"/>
<dbReference type="InterPro" id="IPR015421">
    <property type="entry name" value="PyrdxlP-dep_Trfase_major"/>
</dbReference>
<dbReference type="OrthoDB" id="3224382at2"/>
<dbReference type="Pfam" id="PF00155">
    <property type="entry name" value="Aminotran_1_2"/>
    <property type="match status" value="1"/>
</dbReference>